<organism evidence="2 3">
    <name type="scientific">Nasonia vitripennis</name>
    <name type="common">Parasitic wasp</name>
    <dbReference type="NCBI Taxonomy" id="7425"/>
    <lineage>
        <taxon>Eukaryota</taxon>
        <taxon>Metazoa</taxon>
        <taxon>Ecdysozoa</taxon>
        <taxon>Arthropoda</taxon>
        <taxon>Hexapoda</taxon>
        <taxon>Insecta</taxon>
        <taxon>Pterygota</taxon>
        <taxon>Neoptera</taxon>
        <taxon>Endopterygota</taxon>
        <taxon>Hymenoptera</taxon>
        <taxon>Apocrita</taxon>
        <taxon>Proctotrupomorpha</taxon>
        <taxon>Chalcidoidea</taxon>
        <taxon>Pteromalidae</taxon>
        <taxon>Pteromalinae</taxon>
        <taxon>Nasonia</taxon>
    </lineage>
</organism>
<dbReference type="EnsemblMetazoa" id="XM_031932963">
    <property type="protein sequence ID" value="XP_031788823"/>
    <property type="gene ID" value="LOC116417835"/>
</dbReference>
<proteinExistence type="predicted"/>
<dbReference type="Proteomes" id="UP000002358">
    <property type="component" value="Chromosome 5"/>
</dbReference>
<evidence type="ECO:0008006" key="4">
    <source>
        <dbReference type="Google" id="ProtNLM"/>
    </source>
</evidence>
<dbReference type="RefSeq" id="XP_031788823.1">
    <property type="nucleotide sequence ID" value="XM_031932963.1"/>
</dbReference>
<accession>A0A7M7TB89</accession>
<evidence type="ECO:0000256" key="1">
    <source>
        <dbReference type="SAM" id="MobiDB-lite"/>
    </source>
</evidence>
<name>A0A7M7TB89_NASVI</name>
<evidence type="ECO:0000313" key="3">
    <source>
        <dbReference type="Proteomes" id="UP000002358"/>
    </source>
</evidence>
<reference evidence="2" key="1">
    <citation type="submission" date="2021-01" db="UniProtKB">
        <authorList>
            <consortium name="EnsemblMetazoa"/>
        </authorList>
    </citation>
    <scope>IDENTIFICATION</scope>
</reference>
<protein>
    <recommendedName>
        <fullName evidence="4">Reverse transcriptase</fullName>
    </recommendedName>
</protein>
<dbReference type="InParanoid" id="A0A7M7TB89"/>
<evidence type="ECO:0000313" key="2">
    <source>
        <dbReference type="EnsemblMetazoa" id="XP_031788823"/>
    </source>
</evidence>
<feature type="region of interest" description="Disordered" evidence="1">
    <location>
        <begin position="199"/>
        <end position="224"/>
    </location>
</feature>
<dbReference type="GeneID" id="116417835"/>
<dbReference type="AlphaFoldDB" id="A0A7M7TB89"/>
<sequence>MTLSPSRSLACRAEGARVQEFAQANSCSAKVIQTQEVVEDPVLWLADTNSNAADDRLKSYADALRLHWPLTTRELDTYKYQLRLSYAQKWAEQKWQGQGVEEFAQDPVGNSWLQRYDLLPASRYIDAIKLRTNTYPTRALMKIIDGRVDSSCRKCQGSSETLGHILGRCRYTKDKRISRHNEIKDLLKARLAKNHQVMDEPQITVRGQSGRESRHRATSAAAPE</sequence>
<dbReference type="KEGG" id="nvi:116417835"/>
<dbReference type="OrthoDB" id="7687051at2759"/>
<keyword evidence="3" id="KW-1185">Reference proteome</keyword>